<dbReference type="KEGG" id="slz:B5P37_06070"/>
<dbReference type="Pfam" id="PF01053">
    <property type="entry name" value="Cys_Met_Meta_PP"/>
    <property type="match status" value="1"/>
</dbReference>
<dbReference type="GO" id="GO:0030170">
    <property type="term" value="F:pyridoxal phosphate binding"/>
    <property type="evidence" value="ECO:0007669"/>
    <property type="project" value="InterPro"/>
</dbReference>
<evidence type="ECO:0000313" key="11">
    <source>
        <dbReference type="EMBL" id="ARJ50916.1"/>
    </source>
</evidence>
<dbReference type="PROSITE" id="PS00868">
    <property type="entry name" value="CYS_MET_METAB_PP"/>
    <property type="match status" value="1"/>
</dbReference>
<reference evidence="11 12" key="1">
    <citation type="submission" date="2017-04" db="EMBL/GenBank/DDBJ databases">
        <authorList>
            <person name="Veseli I.A."/>
            <person name="Tang C."/>
            <person name="Pombert J.-F."/>
        </authorList>
    </citation>
    <scope>NUCLEOTIDE SEQUENCE [LARGE SCALE GENOMIC DNA]</scope>
    <source>
        <strain evidence="11 12">ATCC 700373</strain>
    </source>
</reference>
<dbReference type="FunFam" id="3.40.640.10:FF:000046">
    <property type="entry name" value="Cystathionine gamma-lyase"/>
    <property type="match status" value="1"/>
</dbReference>
<accession>A0AAC9RP57</accession>
<evidence type="ECO:0000313" key="12">
    <source>
        <dbReference type="Proteomes" id="UP000242864"/>
    </source>
</evidence>
<dbReference type="GO" id="GO:0005737">
    <property type="term" value="C:cytoplasm"/>
    <property type="evidence" value="ECO:0007669"/>
    <property type="project" value="TreeGrafter"/>
</dbReference>
<dbReference type="InterPro" id="IPR015421">
    <property type="entry name" value="PyrdxlP-dep_Trfase_major"/>
</dbReference>
<keyword evidence="12" id="KW-1185">Reference proteome</keyword>
<dbReference type="InterPro" id="IPR015424">
    <property type="entry name" value="PyrdxlP-dep_Trfase"/>
</dbReference>
<protein>
    <recommendedName>
        <fullName evidence="4">homocysteine desulfhydrase</fullName>
        <ecNumber evidence="4">4.4.1.2</ecNumber>
    </recommendedName>
    <alternativeName>
        <fullName evidence="5">Homocysteine desulfhydrase</fullName>
    </alternativeName>
</protein>
<dbReference type="InterPro" id="IPR054542">
    <property type="entry name" value="Cys_met_metab_PP"/>
</dbReference>
<evidence type="ECO:0000256" key="1">
    <source>
        <dbReference type="ARBA" id="ARBA00001933"/>
    </source>
</evidence>
<comment type="catalytic activity">
    <reaction evidence="7">
        <text>L-methionine + H2O = methanethiol + 2-oxobutanoate + NH4(+)</text>
        <dbReference type="Rhea" id="RHEA:23800"/>
        <dbReference type="ChEBI" id="CHEBI:15377"/>
        <dbReference type="ChEBI" id="CHEBI:16007"/>
        <dbReference type="ChEBI" id="CHEBI:16763"/>
        <dbReference type="ChEBI" id="CHEBI:28938"/>
        <dbReference type="ChEBI" id="CHEBI:57844"/>
        <dbReference type="EC" id="4.4.1.11"/>
    </reaction>
    <physiologicalReaction direction="left-to-right" evidence="7">
        <dbReference type="Rhea" id="RHEA:23801"/>
    </physiologicalReaction>
</comment>
<dbReference type="InterPro" id="IPR015422">
    <property type="entry name" value="PyrdxlP-dep_Trfase_small"/>
</dbReference>
<sequence>MKETTLAQITLTQDTTGAITNPIYLSTAYQHEGLGQSTGYDYTRTKNPTRQVFEDAFAQLEGGIASFATASGMASIQLVCNLFKPNDEVLVSFDLYGGTFRLFQFYETQYDIHFKYVDFTKPDCVAAAITPRTKALFIEPLSNPLMIEIDLTPYYRLAAQHQLLTIIDNTFLTPYLTTPLQEGADIVLHSATKYIGGHNDVLAGVVTVKDAQLAETLGQFHNMIGATLSPIDSYLLLRGLKTLHLRVERSQQNAQRLAEKCQQLSGIQEVLYSGRTGMLSLRLEPQYNVDTLLRQLQVLRFAESLGGTETFVTFPFTQTHIDMPDDEKERRGIDQHLIRLSIGIEAYEDIEQDFIQALQKSKEVICNDVLETHTTDL</sequence>
<evidence type="ECO:0000256" key="10">
    <source>
        <dbReference type="SAM" id="Coils"/>
    </source>
</evidence>
<dbReference type="GO" id="GO:0019346">
    <property type="term" value="P:transsulfuration"/>
    <property type="evidence" value="ECO:0007669"/>
    <property type="project" value="InterPro"/>
</dbReference>
<dbReference type="Proteomes" id="UP000242864">
    <property type="component" value="Chromosome"/>
</dbReference>
<feature type="modified residue" description="N6-(pyridoxal phosphate)lysine" evidence="8">
    <location>
        <position position="193"/>
    </location>
</feature>
<evidence type="ECO:0000256" key="2">
    <source>
        <dbReference type="ARBA" id="ARBA00009077"/>
    </source>
</evidence>
<dbReference type="Gene3D" id="3.40.640.10">
    <property type="entry name" value="Type I PLP-dependent aspartate aminotransferase-like (Major domain)"/>
    <property type="match status" value="1"/>
</dbReference>
<evidence type="ECO:0000256" key="8">
    <source>
        <dbReference type="PIRSR" id="PIRSR001434-2"/>
    </source>
</evidence>
<dbReference type="PIRSF" id="PIRSF001434">
    <property type="entry name" value="CGS"/>
    <property type="match status" value="1"/>
</dbReference>
<comment type="cofactor">
    <cofactor evidence="1 9">
        <name>pyridoxal 5'-phosphate</name>
        <dbReference type="ChEBI" id="CHEBI:597326"/>
    </cofactor>
</comment>
<keyword evidence="10" id="KW-0175">Coiled coil</keyword>
<dbReference type="EMBL" id="CP020773">
    <property type="protein sequence ID" value="ARJ50916.1"/>
    <property type="molecule type" value="Genomic_DNA"/>
</dbReference>
<evidence type="ECO:0000256" key="3">
    <source>
        <dbReference type="ARBA" id="ARBA00022898"/>
    </source>
</evidence>
<dbReference type="PANTHER" id="PTHR11808:SF90">
    <property type="entry name" value="CYSTATHIONINE GAMMA-SYNTHASE"/>
    <property type="match status" value="1"/>
</dbReference>
<evidence type="ECO:0000256" key="7">
    <source>
        <dbReference type="ARBA" id="ARBA00052699"/>
    </source>
</evidence>
<comment type="catalytic activity">
    <reaction evidence="6">
        <text>L-homocysteine + H2O = 2-oxobutanoate + hydrogen sulfide + NH4(+) + H(+)</text>
        <dbReference type="Rhea" id="RHEA:14501"/>
        <dbReference type="ChEBI" id="CHEBI:15377"/>
        <dbReference type="ChEBI" id="CHEBI:15378"/>
        <dbReference type="ChEBI" id="CHEBI:16763"/>
        <dbReference type="ChEBI" id="CHEBI:28938"/>
        <dbReference type="ChEBI" id="CHEBI:29919"/>
        <dbReference type="ChEBI" id="CHEBI:58199"/>
        <dbReference type="EC" id="4.4.1.2"/>
    </reaction>
    <physiologicalReaction direction="left-to-right" evidence="6">
        <dbReference type="Rhea" id="RHEA:14502"/>
    </physiologicalReaction>
</comment>
<keyword evidence="3 8" id="KW-0663">Pyridoxal phosphate</keyword>
<evidence type="ECO:0000256" key="9">
    <source>
        <dbReference type="RuleBase" id="RU362118"/>
    </source>
</evidence>
<proteinExistence type="inferred from homology"/>
<dbReference type="EC" id="4.4.1.2" evidence="4"/>
<dbReference type="RefSeq" id="WP_085237393.1">
    <property type="nucleotide sequence ID" value="NZ_CP020773.1"/>
</dbReference>
<organism evidence="11 12">
    <name type="scientific">Staphylococcus lutrae</name>
    <dbReference type="NCBI Taxonomy" id="155085"/>
    <lineage>
        <taxon>Bacteria</taxon>
        <taxon>Bacillati</taxon>
        <taxon>Bacillota</taxon>
        <taxon>Bacilli</taxon>
        <taxon>Bacillales</taxon>
        <taxon>Staphylococcaceae</taxon>
        <taxon>Staphylococcus</taxon>
    </lineage>
</organism>
<evidence type="ECO:0000256" key="5">
    <source>
        <dbReference type="ARBA" id="ARBA00047199"/>
    </source>
</evidence>
<dbReference type="InterPro" id="IPR000277">
    <property type="entry name" value="Cys/Met-Metab_PyrdxlP-dep_enz"/>
</dbReference>
<feature type="coiled-coil region" evidence="10">
    <location>
        <begin position="240"/>
        <end position="267"/>
    </location>
</feature>
<evidence type="ECO:0000256" key="6">
    <source>
        <dbReference type="ARBA" id="ARBA00048780"/>
    </source>
</evidence>
<name>A0AAC9RP57_9STAP</name>
<dbReference type="AlphaFoldDB" id="A0AAC9RP57"/>
<dbReference type="GO" id="GO:0018826">
    <property type="term" value="F:methionine gamma-lyase activity"/>
    <property type="evidence" value="ECO:0007669"/>
    <property type="project" value="UniProtKB-EC"/>
</dbReference>
<dbReference type="SUPFAM" id="SSF53383">
    <property type="entry name" value="PLP-dependent transferases"/>
    <property type="match status" value="1"/>
</dbReference>
<evidence type="ECO:0000256" key="4">
    <source>
        <dbReference type="ARBA" id="ARBA00047175"/>
    </source>
</evidence>
<comment type="similarity">
    <text evidence="2 9">Belongs to the trans-sulfuration enzymes family.</text>
</comment>
<dbReference type="GO" id="GO:0047982">
    <property type="term" value="F:homocysteine desulfhydrase activity"/>
    <property type="evidence" value="ECO:0007669"/>
    <property type="project" value="UniProtKB-EC"/>
</dbReference>
<gene>
    <name evidence="11" type="ORF">B5P37_06070</name>
</gene>
<dbReference type="PANTHER" id="PTHR11808">
    <property type="entry name" value="TRANS-SULFURATION ENZYME FAMILY MEMBER"/>
    <property type="match status" value="1"/>
</dbReference>
<dbReference type="Gene3D" id="3.90.1150.10">
    <property type="entry name" value="Aspartate Aminotransferase, domain 1"/>
    <property type="match status" value="1"/>
</dbReference>